<gene>
    <name evidence="1" type="ORF">OLEA9_A051432</name>
</gene>
<dbReference type="EMBL" id="CACTIH010001880">
    <property type="protein sequence ID" value="CAA2967299.1"/>
    <property type="molecule type" value="Genomic_DNA"/>
</dbReference>
<organism evidence="1 2">
    <name type="scientific">Olea europaea subsp. europaea</name>
    <dbReference type="NCBI Taxonomy" id="158383"/>
    <lineage>
        <taxon>Eukaryota</taxon>
        <taxon>Viridiplantae</taxon>
        <taxon>Streptophyta</taxon>
        <taxon>Embryophyta</taxon>
        <taxon>Tracheophyta</taxon>
        <taxon>Spermatophyta</taxon>
        <taxon>Magnoliopsida</taxon>
        <taxon>eudicotyledons</taxon>
        <taxon>Gunneridae</taxon>
        <taxon>Pentapetalae</taxon>
        <taxon>asterids</taxon>
        <taxon>lamiids</taxon>
        <taxon>Lamiales</taxon>
        <taxon>Oleaceae</taxon>
        <taxon>Oleeae</taxon>
        <taxon>Olea</taxon>
    </lineage>
</organism>
<dbReference type="AlphaFoldDB" id="A0A8S0QLR2"/>
<accession>A0A8S0QLR2</accession>
<dbReference type="Gramene" id="OE9A051432T2">
    <property type="protein sequence ID" value="OE9A051432C2"/>
    <property type="gene ID" value="OE9A051432"/>
</dbReference>
<name>A0A8S0QLR2_OLEEU</name>
<keyword evidence="2" id="KW-1185">Reference proteome</keyword>
<dbReference type="Proteomes" id="UP000594638">
    <property type="component" value="Unassembled WGS sequence"/>
</dbReference>
<proteinExistence type="predicted"/>
<reference evidence="1 2" key="1">
    <citation type="submission" date="2019-12" db="EMBL/GenBank/DDBJ databases">
        <authorList>
            <person name="Alioto T."/>
            <person name="Alioto T."/>
            <person name="Gomez Garrido J."/>
        </authorList>
    </citation>
    <scope>NUCLEOTIDE SEQUENCE [LARGE SCALE GENOMIC DNA]</scope>
</reference>
<comment type="caution">
    <text evidence="1">The sequence shown here is derived from an EMBL/GenBank/DDBJ whole genome shotgun (WGS) entry which is preliminary data.</text>
</comment>
<evidence type="ECO:0000313" key="2">
    <source>
        <dbReference type="Proteomes" id="UP000594638"/>
    </source>
</evidence>
<evidence type="ECO:0000313" key="1">
    <source>
        <dbReference type="EMBL" id="CAA2967299.1"/>
    </source>
</evidence>
<sequence length="109" mass="12076">MASSEGFLTEDQREMQKIAAQNAEVMSSLSLSTSPKSPTQTSFLLSEHHHVKAPRGGKSATAGGLAVRHVRRTHSGKLIRVKKVQPWLYLLIHDTLFYGSMLGLGFKNW</sequence>
<protein>
    <submittedName>
        <fullName evidence="1">Programmed cell death 4-like</fullName>
    </submittedName>
</protein>
<dbReference type="OrthoDB" id="1820502at2759"/>